<dbReference type="InterPro" id="IPR050742">
    <property type="entry name" value="Helicase_Restrict-Modif_Enz"/>
</dbReference>
<dbReference type="Gene3D" id="3.40.50.300">
    <property type="entry name" value="P-loop containing nucleotide triphosphate hydrolases"/>
    <property type="match status" value="2"/>
</dbReference>
<evidence type="ECO:0000259" key="1">
    <source>
        <dbReference type="PROSITE" id="PS51192"/>
    </source>
</evidence>
<dbReference type="PANTHER" id="PTHR47396:SF1">
    <property type="entry name" value="ATP-DEPENDENT HELICASE IRC3-RELATED"/>
    <property type="match status" value="1"/>
</dbReference>
<dbReference type="GO" id="GO:0003677">
    <property type="term" value="F:DNA binding"/>
    <property type="evidence" value="ECO:0007669"/>
    <property type="project" value="InterPro"/>
</dbReference>
<evidence type="ECO:0000313" key="4">
    <source>
        <dbReference type="EMBL" id="CAB5226749.1"/>
    </source>
</evidence>
<dbReference type="EMBL" id="LR796837">
    <property type="protein sequence ID" value="CAB4168990.1"/>
    <property type="molecule type" value="Genomic_DNA"/>
</dbReference>
<dbReference type="Pfam" id="PF00271">
    <property type="entry name" value="Helicase_C"/>
    <property type="match status" value="1"/>
</dbReference>
<protein>
    <submittedName>
        <fullName evidence="4">SSL2 DNA or RNA helicases of superfamily II</fullName>
    </submittedName>
</protein>
<feature type="domain" description="Helicase C-terminal" evidence="2">
    <location>
        <begin position="246"/>
        <end position="394"/>
    </location>
</feature>
<dbReference type="GO" id="GO:0016787">
    <property type="term" value="F:hydrolase activity"/>
    <property type="evidence" value="ECO:0007669"/>
    <property type="project" value="InterPro"/>
</dbReference>
<dbReference type="InterPro" id="IPR001650">
    <property type="entry name" value="Helicase_C-like"/>
</dbReference>
<dbReference type="InterPro" id="IPR027417">
    <property type="entry name" value="P-loop_NTPase"/>
</dbReference>
<dbReference type="SMART" id="SM00490">
    <property type="entry name" value="HELICc"/>
    <property type="match status" value="1"/>
</dbReference>
<dbReference type="GO" id="GO:0004386">
    <property type="term" value="F:helicase activity"/>
    <property type="evidence" value="ECO:0007669"/>
    <property type="project" value="UniProtKB-KW"/>
</dbReference>
<name>A0A6J7X9U3_9CAUD</name>
<dbReference type="SUPFAM" id="SSF52540">
    <property type="entry name" value="P-loop containing nucleoside triphosphate hydrolases"/>
    <property type="match status" value="1"/>
</dbReference>
<keyword evidence="4" id="KW-0378">Hydrolase</keyword>
<dbReference type="InterPro" id="IPR014001">
    <property type="entry name" value="Helicase_ATP-bd"/>
</dbReference>
<organism evidence="4">
    <name type="scientific">uncultured Caudovirales phage</name>
    <dbReference type="NCBI Taxonomy" id="2100421"/>
    <lineage>
        <taxon>Viruses</taxon>
        <taxon>Duplodnaviria</taxon>
        <taxon>Heunggongvirae</taxon>
        <taxon>Uroviricota</taxon>
        <taxon>Caudoviricetes</taxon>
        <taxon>Peduoviridae</taxon>
        <taxon>Maltschvirus</taxon>
        <taxon>Maltschvirus maltsch</taxon>
    </lineage>
</organism>
<evidence type="ECO:0000259" key="2">
    <source>
        <dbReference type="PROSITE" id="PS51194"/>
    </source>
</evidence>
<dbReference type="SMART" id="SM00487">
    <property type="entry name" value="DEXDc"/>
    <property type="match status" value="1"/>
</dbReference>
<dbReference type="PANTHER" id="PTHR47396">
    <property type="entry name" value="TYPE I RESTRICTION ENZYME ECOKI R PROTEIN"/>
    <property type="match status" value="1"/>
</dbReference>
<dbReference type="GO" id="GO:0005524">
    <property type="term" value="F:ATP binding"/>
    <property type="evidence" value="ECO:0007669"/>
    <property type="project" value="InterPro"/>
</dbReference>
<accession>A0A6J7X9U3</accession>
<keyword evidence="4" id="KW-0067">ATP-binding</keyword>
<dbReference type="InterPro" id="IPR006935">
    <property type="entry name" value="Helicase/UvrB_N"/>
</dbReference>
<dbReference type="PROSITE" id="PS51192">
    <property type="entry name" value="HELICASE_ATP_BIND_1"/>
    <property type="match status" value="1"/>
</dbReference>
<feature type="domain" description="Helicase ATP-binding" evidence="1">
    <location>
        <begin position="26"/>
        <end position="167"/>
    </location>
</feature>
<sequence length="566" mass="63994">MWSISKDYKMIEPRYYQLECNDALFNYFEENTGNPVCAIPTGCGKSVCISMFLMRAFYRYPHQKVLVLTHVKELIVQNFKELLGMWSTAPAGINSAALNQRDYDKKIIFAGIASIHKDFARFGKVDIVIIDEAHLVNPNDETMYKKFLGALKASNPYLKVIGFTATPYRMGHGKITEDGIFTDFCYDITDMHSFNRLIAEGYMAPLIPKQTNLILDTTGVKMGSDGDYAKGDLQIAVDKYEITVAALKEAMELAHDRKHWLIFGSGIEHCNHIAEILTDLGIECKAIHSKIGSKERDDYIEDFKSGKLRAVVNNNVLTTGFNHKAIDLIIVLRPTTSINLWVQLLGRGTRPSPETNKENCLVLDFAGNTRRLGPINDPLIPKRKGDKAGTAPVKLCNSCSCYNHASARICNYCSAEFLMVVKINTEAGTHELIKGDLPLVEIFKVDHITYAQHTKMGSKPSLKVSYYSNLRIFSEYICIEHEGFAKNKANIWWKLRANTRSPDTILASMYLTDSLRKPSHIKVWTNKKYPEITEVIFEEETKFVEYDDSIPLTGGSVHFDVNEFPF</sequence>
<proteinExistence type="predicted"/>
<gene>
    <name evidence="4" type="ORF">UFOVP1516_18</name>
    <name evidence="3" type="ORF">UFOVP887_26</name>
</gene>
<keyword evidence="4" id="KW-0547">Nucleotide-binding</keyword>
<dbReference type="EMBL" id="LR798364">
    <property type="protein sequence ID" value="CAB5226749.1"/>
    <property type="molecule type" value="Genomic_DNA"/>
</dbReference>
<keyword evidence="4" id="KW-0347">Helicase</keyword>
<dbReference type="PROSITE" id="PS51194">
    <property type="entry name" value="HELICASE_CTER"/>
    <property type="match status" value="1"/>
</dbReference>
<evidence type="ECO:0000313" key="3">
    <source>
        <dbReference type="EMBL" id="CAB4168990.1"/>
    </source>
</evidence>
<dbReference type="Pfam" id="PF04851">
    <property type="entry name" value="ResIII"/>
    <property type="match status" value="1"/>
</dbReference>
<reference evidence="4" key="1">
    <citation type="submission" date="2020-05" db="EMBL/GenBank/DDBJ databases">
        <authorList>
            <person name="Chiriac C."/>
            <person name="Salcher M."/>
            <person name="Ghai R."/>
            <person name="Kavagutti S V."/>
        </authorList>
    </citation>
    <scope>NUCLEOTIDE SEQUENCE</scope>
</reference>